<dbReference type="SUPFAM" id="SSF52540">
    <property type="entry name" value="P-loop containing nucleoside triphosphate hydrolases"/>
    <property type="match status" value="1"/>
</dbReference>
<name>A0ABW1DT11_9ACTN</name>
<dbReference type="Gene3D" id="3.40.50.300">
    <property type="entry name" value="P-loop containing nucleotide triphosphate hydrolases"/>
    <property type="match status" value="2"/>
</dbReference>
<feature type="region of interest" description="Disordered" evidence="3">
    <location>
        <begin position="228"/>
        <end position="253"/>
    </location>
</feature>
<keyword evidence="2" id="KW-0067">ATP-binding</keyword>
<accession>A0ABW1DT11</accession>
<keyword evidence="1" id="KW-0547">Nucleotide-binding</keyword>
<keyword evidence="6" id="KW-0347">Helicase</keyword>
<protein>
    <submittedName>
        <fullName evidence="6">DEAD/DEAH box helicase</fullName>
    </submittedName>
</protein>
<keyword evidence="6" id="KW-0378">Hydrolase</keyword>
<dbReference type="PROSITE" id="PS51194">
    <property type="entry name" value="HELICASE_CTER"/>
    <property type="match status" value="1"/>
</dbReference>
<evidence type="ECO:0000256" key="2">
    <source>
        <dbReference type="ARBA" id="ARBA00022840"/>
    </source>
</evidence>
<reference evidence="7" key="1">
    <citation type="journal article" date="2019" name="Int. J. Syst. Evol. Microbiol.">
        <title>The Global Catalogue of Microorganisms (GCM) 10K type strain sequencing project: providing services to taxonomists for standard genome sequencing and annotation.</title>
        <authorList>
            <consortium name="The Broad Institute Genomics Platform"/>
            <consortium name="The Broad Institute Genome Sequencing Center for Infectious Disease"/>
            <person name="Wu L."/>
            <person name="Ma J."/>
        </authorList>
    </citation>
    <scope>NUCLEOTIDE SEQUENCE [LARGE SCALE GENOMIC DNA]</scope>
    <source>
        <strain evidence="7">JCM 10411</strain>
    </source>
</reference>
<evidence type="ECO:0000256" key="3">
    <source>
        <dbReference type="SAM" id="MobiDB-lite"/>
    </source>
</evidence>
<evidence type="ECO:0000313" key="7">
    <source>
        <dbReference type="Proteomes" id="UP001596180"/>
    </source>
</evidence>
<evidence type="ECO:0000313" key="6">
    <source>
        <dbReference type="EMBL" id="MFC5850738.1"/>
    </source>
</evidence>
<dbReference type="InterPro" id="IPR052511">
    <property type="entry name" value="ATP-dep_Helicase"/>
</dbReference>
<evidence type="ECO:0000256" key="1">
    <source>
        <dbReference type="ARBA" id="ARBA00022741"/>
    </source>
</evidence>
<keyword evidence="7" id="KW-1185">Reference proteome</keyword>
<dbReference type="EMBL" id="JBHSOA010000004">
    <property type="protein sequence ID" value="MFC5850738.1"/>
    <property type="molecule type" value="Genomic_DNA"/>
</dbReference>
<feature type="domain" description="Helicase ATP-binding" evidence="4">
    <location>
        <begin position="50"/>
        <end position="229"/>
    </location>
</feature>
<sequence length="730" mass="79850">MSETGAGGLPGREGSGGTDDVFDLLDPVLGHHIVNALGWRSLRPLQEAAIEPLLGGEDALLLAPTAGGKTEAAMFPLLTRMGRHGWKGTSVLYICPLKALLNNLHPRLRTYTEWLGRTAELWHGDVTTPRRRRILAQRPDVLLTTPESLESMLVSTHVDHRAFFSGLHTVVVDEVHAFAGDDRGWHLLAVLERLSRVIGRPLQRVGLSATIGNPHELLTWLQGSGQGRRPARVVAPHPAGRPGPGPALSTSSPSGDIELDYVGSVTNAATVIAALHRGEKRLVFCESRRTVEELGEQLRAKGVTTFLSHASLAVDERRRAEAAFAEERDCVIVSTSTLELGIDVGDLDRVIQLDAPSTVASFLQRLGRTGRRPGTTRNCLFLALTGEGLLSAAALLLQWSRGWVEPVVAPPEPRHLVAQQLLALCLQEQRVGENLWQEWWNGMGPFGPGAAPVVRHLVEQGYLDEDGGLLFIGPEAERRYGYRHFMNLTAVFTAPPEFTVFNGRTEIGRTDPDLLTEHIEGPRKLLLAGRNWLVTYIDWSRRRCFVEPADEGGRARWSGFAAERVRSYALARAARDVLLGEDPPVRLTPRATTGLTEARDRHLHTVHPGGSLITRHSDGDVRWWTWAGHRANATLAGSLPSVVVPHRRVNGEWLRLRDDLTAEGWKAARADSRTGLCLPEVDEHAVRGLKFGEALPPRLAEATLAARGADEEGAGKVLAEPVRFVTLTGA</sequence>
<dbReference type="PROSITE" id="PS51192">
    <property type="entry name" value="HELICASE_ATP_BIND_1"/>
    <property type="match status" value="1"/>
</dbReference>
<dbReference type="InterPro" id="IPR011545">
    <property type="entry name" value="DEAD/DEAH_box_helicase_dom"/>
</dbReference>
<dbReference type="GO" id="GO:0004386">
    <property type="term" value="F:helicase activity"/>
    <property type="evidence" value="ECO:0007669"/>
    <property type="project" value="UniProtKB-KW"/>
</dbReference>
<dbReference type="Proteomes" id="UP001596180">
    <property type="component" value="Unassembled WGS sequence"/>
</dbReference>
<evidence type="ECO:0000259" key="4">
    <source>
        <dbReference type="PROSITE" id="PS51192"/>
    </source>
</evidence>
<dbReference type="InterPro" id="IPR001650">
    <property type="entry name" value="Helicase_C-like"/>
</dbReference>
<dbReference type="SMART" id="SM00487">
    <property type="entry name" value="DEXDc"/>
    <property type="match status" value="1"/>
</dbReference>
<dbReference type="Pfam" id="PF00271">
    <property type="entry name" value="Helicase_C"/>
    <property type="match status" value="1"/>
</dbReference>
<proteinExistence type="predicted"/>
<dbReference type="InterPro" id="IPR027417">
    <property type="entry name" value="P-loop_NTPase"/>
</dbReference>
<comment type="caution">
    <text evidence="6">The sequence shown here is derived from an EMBL/GenBank/DDBJ whole genome shotgun (WGS) entry which is preliminary data.</text>
</comment>
<organism evidence="6 7">
    <name type="scientific">Streptomyces chlorus</name>
    <dbReference type="NCBI Taxonomy" id="887452"/>
    <lineage>
        <taxon>Bacteria</taxon>
        <taxon>Bacillati</taxon>
        <taxon>Actinomycetota</taxon>
        <taxon>Actinomycetes</taxon>
        <taxon>Kitasatosporales</taxon>
        <taxon>Streptomycetaceae</taxon>
        <taxon>Streptomyces</taxon>
    </lineage>
</organism>
<gene>
    <name evidence="6" type="ORF">ACFPZI_02475</name>
</gene>
<evidence type="ECO:0000259" key="5">
    <source>
        <dbReference type="PROSITE" id="PS51194"/>
    </source>
</evidence>
<dbReference type="PANTHER" id="PTHR47962">
    <property type="entry name" value="ATP-DEPENDENT HELICASE LHR-RELATED-RELATED"/>
    <property type="match status" value="1"/>
</dbReference>
<dbReference type="InterPro" id="IPR014001">
    <property type="entry name" value="Helicase_ATP-bd"/>
</dbReference>
<dbReference type="PANTHER" id="PTHR47962:SF5">
    <property type="entry name" value="ATP-DEPENDENT HELICASE LHR-RELATED"/>
    <property type="match status" value="1"/>
</dbReference>
<dbReference type="RefSeq" id="WP_381357532.1">
    <property type="nucleotide sequence ID" value="NZ_JBHSOA010000004.1"/>
</dbReference>
<dbReference type="SMART" id="SM00490">
    <property type="entry name" value="HELICc"/>
    <property type="match status" value="1"/>
</dbReference>
<dbReference type="Pfam" id="PF00270">
    <property type="entry name" value="DEAD"/>
    <property type="match status" value="1"/>
</dbReference>
<feature type="domain" description="Helicase C-terminal" evidence="5">
    <location>
        <begin position="267"/>
        <end position="415"/>
    </location>
</feature>